<evidence type="ECO:0000313" key="8">
    <source>
        <dbReference type="EMBL" id="AFC98872.1"/>
    </source>
</evidence>
<dbReference type="EMBL" id="CP003243">
    <property type="protein sequence ID" value="AFC98872.1"/>
    <property type="molecule type" value="Genomic_DNA"/>
</dbReference>
<dbReference type="SUPFAM" id="SSF103473">
    <property type="entry name" value="MFS general substrate transporter"/>
    <property type="match status" value="1"/>
</dbReference>
<proteinExistence type="predicted"/>
<reference evidence="8 9" key="1">
    <citation type="journal article" date="2012" name="J. Bacteriol.">
        <title>Complete genome sequence of a thermophilic methanogen, Methanocella conradii HZ254, isolated from Chinese rice field soil.</title>
        <authorList>
            <person name="Lu Z."/>
            <person name="Lu Y."/>
        </authorList>
    </citation>
    <scope>NUCLEOTIDE SEQUENCE [LARGE SCALE GENOMIC DNA]</scope>
    <source>
        <strain evidence="9">DSM 24694 / JCM 17849 / CGMCC 1.5162 / HZ254</strain>
    </source>
</reference>
<feature type="transmembrane region" description="Helical" evidence="6">
    <location>
        <begin position="153"/>
        <end position="172"/>
    </location>
</feature>
<dbReference type="PANTHER" id="PTHR42688:SF1">
    <property type="entry name" value="BLR5212 PROTEIN"/>
    <property type="match status" value="1"/>
</dbReference>
<gene>
    <name evidence="8" type="ordered locus">Mtc_0099</name>
</gene>
<keyword evidence="2" id="KW-1003">Cell membrane</keyword>
<keyword evidence="9" id="KW-1185">Reference proteome</keyword>
<dbReference type="PANTHER" id="PTHR42688">
    <property type="entry name" value="CONSERVED PROTEIN"/>
    <property type="match status" value="1"/>
</dbReference>
<evidence type="ECO:0000256" key="3">
    <source>
        <dbReference type="ARBA" id="ARBA00022692"/>
    </source>
</evidence>
<dbReference type="GeneID" id="11970858"/>
<feature type="transmembrane region" description="Helical" evidence="6">
    <location>
        <begin position="178"/>
        <end position="197"/>
    </location>
</feature>
<feature type="domain" description="Major facilitator superfamily (MFS) profile" evidence="7">
    <location>
        <begin position="20"/>
        <end position="396"/>
    </location>
</feature>
<dbReference type="InterPro" id="IPR036259">
    <property type="entry name" value="MFS_trans_sf"/>
</dbReference>
<dbReference type="HOGENOM" id="CLU_040020_2_0_2"/>
<dbReference type="Pfam" id="PF07690">
    <property type="entry name" value="MFS_1"/>
    <property type="match status" value="1"/>
</dbReference>
<dbReference type="AlphaFoldDB" id="H8I6I0"/>
<evidence type="ECO:0000313" key="9">
    <source>
        <dbReference type="Proteomes" id="UP000005233"/>
    </source>
</evidence>
<feature type="transmembrane region" description="Helical" evidence="6">
    <location>
        <begin position="45"/>
        <end position="65"/>
    </location>
</feature>
<feature type="transmembrane region" description="Helical" evidence="6">
    <location>
        <begin position="307"/>
        <end position="323"/>
    </location>
</feature>
<dbReference type="eggNOG" id="arCOG00130">
    <property type="taxonomic scope" value="Archaea"/>
</dbReference>
<keyword evidence="5 6" id="KW-0472">Membrane</keyword>
<dbReference type="Proteomes" id="UP000005233">
    <property type="component" value="Chromosome"/>
</dbReference>
<evidence type="ECO:0000256" key="1">
    <source>
        <dbReference type="ARBA" id="ARBA00004651"/>
    </source>
</evidence>
<dbReference type="InterPro" id="IPR052425">
    <property type="entry name" value="Uncharacterized_MFS-type"/>
</dbReference>
<feature type="transmembrane region" description="Helical" evidence="6">
    <location>
        <begin position="12"/>
        <end position="33"/>
    </location>
</feature>
<keyword evidence="3 6" id="KW-0812">Transmembrane</keyword>
<dbReference type="InterPro" id="IPR011701">
    <property type="entry name" value="MFS"/>
</dbReference>
<dbReference type="GO" id="GO:0022857">
    <property type="term" value="F:transmembrane transporter activity"/>
    <property type="evidence" value="ECO:0007669"/>
    <property type="project" value="InterPro"/>
</dbReference>
<evidence type="ECO:0000256" key="6">
    <source>
        <dbReference type="SAM" id="Phobius"/>
    </source>
</evidence>
<sequence>MSLKTNAKFNGMLAAKSAALVFVLMLGTVSLFADMTYEGARSITGPYLAILGASATAVGLVAGLGELIGYGLRLVTGYISDKTRQYWAITIIGYAVNLLAVPLLALAGRWEIAAVLMIMERLGKAIRTPARDVMVSHATVQMGRGWGFGVYEALDQIGALTGPLVVAAVLYLKGNYQAGFAVLLIPAVMALVVLIAARLKYPRPADFEPAAVKLETKGFTGAFWVYLAGVALVAAAYADFPLIAFHFEKASVVSSGWIPVFYALAMGVDAVAAMGFGRLFDKIGIKTLAIVALISAFFAPFVFMGGFAFALLGMALWGIGMGAQESIMKAAVANMVPVEKRGTAYGIFNTGYGVFWFLGSAAMGMLYDVSIPCLVAFSVLLQMASIPIFLRAGKEKK</sequence>
<dbReference type="OrthoDB" id="117970at2157"/>
<protein>
    <submittedName>
        <fullName evidence="8">Major Facilitator Superfamily</fullName>
    </submittedName>
</protein>
<evidence type="ECO:0000259" key="7">
    <source>
        <dbReference type="PROSITE" id="PS50850"/>
    </source>
</evidence>
<name>H8I6I0_METCZ</name>
<dbReference type="KEGG" id="mez:Mtc_0099"/>
<dbReference type="RefSeq" id="WP_014404711.1">
    <property type="nucleotide sequence ID" value="NC_017034.1"/>
</dbReference>
<feature type="transmembrane region" description="Helical" evidence="6">
    <location>
        <begin position="257"/>
        <end position="276"/>
    </location>
</feature>
<dbReference type="CDD" id="cd17370">
    <property type="entry name" value="MFS_MJ1317_like"/>
    <property type="match status" value="1"/>
</dbReference>
<dbReference type="PROSITE" id="PS50850">
    <property type="entry name" value="MFS"/>
    <property type="match status" value="1"/>
</dbReference>
<feature type="transmembrane region" description="Helical" evidence="6">
    <location>
        <begin position="369"/>
        <end position="390"/>
    </location>
</feature>
<dbReference type="Gene3D" id="1.20.1250.20">
    <property type="entry name" value="MFS general substrate transporter like domains"/>
    <property type="match status" value="2"/>
</dbReference>
<dbReference type="GO" id="GO:0005886">
    <property type="term" value="C:plasma membrane"/>
    <property type="evidence" value="ECO:0007669"/>
    <property type="project" value="UniProtKB-SubCell"/>
</dbReference>
<dbReference type="InterPro" id="IPR020846">
    <property type="entry name" value="MFS_dom"/>
</dbReference>
<accession>H8I6I0</accession>
<feature type="transmembrane region" description="Helical" evidence="6">
    <location>
        <begin position="218"/>
        <end position="237"/>
    </location>
</feature>
<evidence type="ECO:0000256" key="5">
    <source>
        <dbReference type="ARBA" id="ARBA00023136"/>
    </source>
</evidence>
<organism evidence="8 9">
    <name type="scientific">Methanocella conradii (strain DSM 24694 / JCM 17849 / CGMCC 1.5162 / HZ254)</name>
    <dbReference type="NCBI Taxonomy" id="1041930"/>
    <lineage>
        <taxon>Archaea</taxon>
        <taxon>Methanobacteriati</taxon>
        <taxon>Methanobacteriota</taxon>
        <taxon>Stenosarchaea group</taxon>
        <taxon>Methanomicrobia</taxon>
        <taxon>Methanocellales</taxon>
        <taxon>Methanocellaceae</taxon>
        <taxon>Methanocella</taxon>
    </lineage>
</organism>
<keyword evidence="4 6" id="KW-1133">Transmembrane helix</keyword>
<comment type="subcellular location">
    <subcellularLocation>
        <location evidence="1">Cell membrane</location>
        <topology evidence="1">Multi-pass membrane protein</topology>
    </subcellularLocation>
</comment>
<evidence type="ECO:0000256" key="2">
    <source>
        <dbReference type="ARBA" id="ARBA00022475"/>
    </source>
</evidence>
<evidence type="ECO:0000256" key="4">
    <source>
        <dbReference type="ARBA" id="ARBA00022989"/>
    </source>
</evidence>
<feature type="transmembrane region" description="Helical" evidence="6">
    <location>
        <begin position="85"/>
        <end position="107"/>
    </location>
</feature>
<feature type="transmembrane region" description="Helical" evidence="6">
    <location>
        <begin position="344"/>
        <end position="363"/>
    </location>
</feature>
<dbReference type="STRING" id="1041930.Mtc_0099"/>